<gene>
    <name evidence="1" type="ORF">NCTC8540_01121</name>
</gene>
<protein>
    <recommendedName>
        <fullName evidence="3">PD-(D/E)XK nuclease family protein</fullName>
    </recommendedName>
</protein>
<comment type="caution">
    <text evidence="1">The sequence shown here is derived from an EMBL/GenBank/DDBJ whole genome shotgun (WGS) entry which is preliminary data.</text>
</comment>
<accession>A0AB38HBG1</accession>
<evidence type="ECO:0008006" key="3">
    <source>
        <dbReference type="Google" id="ProtNLM"/>
    </source>
</evidence>
<sequence length="404" mass="47277">MDEYSNHKIIANLKKLSKISEGYHLEREKNQLKEAGYFNSLRFLRTDENGLSSIIAFLLDPKEKHGQQDLFLNSFLKLINKPEYLAYDRAVIRTEMPTSKKRRHDIFIEGWIKNERKWIISIENKLRWASDQNQQLKDYKEDLKRYSPCPFTLIYLTVFGNTPSEISISEESWTNLGNNAKLLSATNLIEWLDKTPIVAPRILQFSEDVKNFLREDIMGISKNSNELVNQIILDGDLLEASLNVINHKEVIFEQLVSNLVEQLNKKFESNFYNLNKKGWRIYSSSNPCDKYFGIFYGKNSEEENWGIGLEFDSKNNKNAYFGVWANKDNISDTNYKILSDVFQNMEDCKSTGYWLKWKYCDNNLRDWNTETWKGVLDGSLAEQIFQLLAPIAELANDNIEKLEF</sequence>
<dbReference type="Pfam" id="PF14281">
    <property type="entry name" value="PDDEXK_4"/>
    <property type="match status" value="1"/>
</dbReference>
<dbReference type="InterPro" id="IPR029470">
    <property type="entry name" value="PDDEXK_4"/>
</dbReference>
<dbReference type="AlphaFoldDB" id="A0AB38HBG1"/>
<dbReference type="Proteomes" id="UP000254496">
    <property type="component" value="Unassembled WGS sequence"/>
</dbReference>
<dbReference type="RefSeq" id="WP_115072973.1">
    <property type="nucleotide sequence ID" value="NZ_UGHE01000002.1"/>
</dbReference>
<evidence type="ECO:0000313" key="1">
    <source>
        <dbReference type="EMBL" id="STO68621.1"/>
    </source>
</evidence>
<reference evidence="1 2" key="1">
    <citation type="submission" date="2018-06" db="EMBL/GenBank/DDBJ databases">
        <authorList>
            <consortium name="Pathogen Informatics"/>
            <person name="Doyle S."/>
        </authorList>
    </citation>
    <scope>NUCLEOTIDE SEQUENCE [LARGE SCALE GENOMIC DNA]</scope>
    <source>
        <strain evidence="1 2">NCTC8540</strain>
    </source>
</reference>
<dbReference type="EMBL" id="UGHJ01000001">
    <property type="protein sequence ID" value="STO68621.1"/>
    <property type="molecule type" value="Genomic_DNA"/>
</dbReference>
<evidence type="ECO:0000313" key="2">
    <source>
        <dbReference type="Proteomes" id="UP000254496"/>
    </source>
</evidence>
<organism evidence="1 2">
    <name type="scientific">Canicola haemoglobinophilus</name>
    <dbReference type="NCBI Taxonomy" id="733"/>
    <lineage>
        <taxon>Bacteria</taxon>
        <taxon>Pseudomonadati</taxon>
        <taxon>Pseudomonadota</taxon>
        <taxon>Gammaproteobacteria</taxon>
        <taxon>Pasteurellales</taxon>
        <taxon>Pasteurellaceae</taxon>
        <taxon>Canicola</taxon>
    </lineage>
</organism>
<name>A0AB38HBG1_9PAST</name>
<proteinExistence type="predicted"/>